<gene>
    <name evidence="1" type="ORF">Sant_1076</name>
</gene>
<proteinExistence type="predicted"/>
<evidence type="ECO:0000313" key="2">
    <source>
        <dbReference type="Proteomes" id="UP000019028"/>
    </source>
</evidence>
<name>W0HQS1_9GAMM</name>
<protein>
    <submittedName>
        <fullName evidence="1">Uncharacterized protein</fullName>
    </submittedName>
</protein>
<evidence type="ECO:0000313" key="1">
    <source>
        <dbReference type="EMBL" id="AHF76149.1"/>
    </source>
</evidence>
<dbReference type="KEGG" id="sod:Sant_1076"/>
<keyword evidence="2" id="KW-1185">Reference proteome</keyword>
<accession>W0HQS1</accession>
<reference evidence="1 2" key="1">
    <citation type="journal article" date="2014" name="Genome Biol. Evol.">
        <title>Genome degeneration and adaptation in a nascent stage of symbiosis.</title>
        <authorList>
            <person name="Oakeson K.F."/>
            <person name="Gil R."/>
            <person name="Clayton A.L."/>
            <person name="Dunn D.M."/>
            <person name="von Niederhausern A.C."/>
            <person name="Hamil C."/>
            <person name="Aoyagi A."/>
            <person name="Duval B."/>
            <person name="Baca A."/>
            <person name="Silva F.J."/>
            <person name="Vallier A."/>
            <person name="Jackson D.G."/>
            <person name="Latorre A."/>
            <person name="Weiss R.B."/>
            <person name="Heddi A."/>
            <person name="Moya A."/>
            <person name="Dale C."/>
        </authorList>
    </citation>
    <scope>NUCLEOTIDE SEQUENCE [LARGE SCALE GENOMIC DNA]</scope>
    <source>
        <strain evidence="1 2">HS1</strain>
    </source>
</reference>
<dbReference type="Proteomes" id="UP000019028">
    <property type="component" value="Chromosome"/>
</dbReference>
<dbReference type="AlphaFoldDB" id="W0HQS1"/>
<sequence length="213" mass="24676">MLDYENPDVQLFLEQLIDEFTSKDSFFRAKFSFTSLDPELKRKNSDGWHTAFGSFYHHLESALRERQRGIYLCNKHDCESLQALFNAVSHLEIAKGMCINFSHMITVDMTDWYRSQGAVKGGLAKAALNIPVKEQAVKLLYEYVPSNGGWKNRSIAAEAIVDKLWEFIESENQLGRKIDLKYENLVTTLKQWAYKDEPLKAAFDHTVRMKKKK</sequence>
<organism evidence="1 2">
    <name type="scientific">Sodalis praecaptivus</name>
    <dbReference type="NCBI Taxonomy" id="1239307"/>
    <lineage>
        <taxon>Bacteria</taxon>
        <taxon>Pseudomonadati</taxon>
        <taxon>Pseudomonadota</taxon>
        <taxon>Gammaproteobacteria</taxon>
        <taxon>Enterobacterales</taxon>
        <taxon>Bruguierivoracaceae</taxon>
        <taxon>Sodalis</taxon>
    </lineage>
</organism>
<dbReference type="EMBL" id="CP006569">
    <property type="protein sequence ID" value="AHF76149.1"/>
    <property type="molecule type" value="Genomic_DNA"/>
</dbReference>
<dbReference type="HOGENOM" id="CLU_1293609_0_0_6"/>